<proteinExistence type="predicted"/>
<accession>A0A2H0BE16</accession>
<reference evidence="1 2" key="1">
    <citation type="submission" date="2017-09" db="EMBL/GenBank/DDBJ databases">
        <title>Depth-based differentiation of microbial function through sediment-hosted aquifers and enrichment of novel symbionts in the deep terrestrial subsurface.</title>
        <authorList>
            <person name="Probst A.J."/>
            <person name="Ladd B."/>
            <person name="Jarett J.K."/>
            <person name="Geller-Mcgrath D.E."/>
            <person name="Sieber C.M."/>
            <person name="Emerson J.B."/>
            <person name="Anantharaman K."/>
            <person name="Thomas B.C."/>
            <person name="Malmstrom R."/>
            <person name="Stieglmeier M."/>
            <person name="Klingl A."/>
            <person name="Woyke T."/>
            <person name="Ryan C.M."/>
            <person name="Banfield J.F."/>
        </authorList>
    </citation>
    <scope>NUCLEOTIDE SEQUENCE [LARGE SCALE GENOMIC DNA]</scope>
    <source>
        <strain evidence="1">CG22_combo_CG10-13_8_21_14_all_42_17</strain>
    </source>
</reference>
<dbReference type="Gene3D" id="3.10.28.10">
    <property type="entry name" value="Homing endonucleases"/>
    <property type="match status" value="1"/>
</dbReference>
<evidence type="ECO:0000313" key="1">
    <source>
        <dbReference type="EMBL" id="PIP55912.1"/>
    </source>
</evidence>
<comment type="caution">
    <text evidence="1">The sequence shown here is derived from an EMBL/GenBank/DDBJ whole genome shotgun (WGS) entry which is preliminary data.</text>
</comment>
<sequence>MGIEIGSKIRNQVKVPDWIEDNLGYKKKCIRGLFDTDGCFYIDKHLIRGKVYRNAGMNFTNRSIPLLMFFKSVLTEIGFAPIQTSKYCVVLRKWSDIVRYFGEIGSSNSKHLNKFRAYATDRKGVREVK</sequence>
<dbReference type="InterPro" id="IPR027434">
    <property type="entry name" value="Homing_endonucl"/>
</dbReference>
<evidence type="ECO:0000313" key="2">
    <source>
        <dbReference type="Proteomes" id="UP000229794"/>
    </source>
</evidence>
<name>A0A2H0BE16_9BACT</name>
<gene>
    <name evidence="1" type="ORF">COX06_00385</name>
</gene>
<dbReference type="GO" id="GO:0004519">
    <property type="term" value="F:endonuclease activity"/>
    <property type="evidence" value="ECO:0007669"/>
    <property type="project" value="InterPro"/>
</dbReference>
<protein>
    <submittedName>
        <fullName evidence="1">Uncharacterized protein</fullName>
    </submittedName>
</protein>
<dbReference type="SUPFAM" id="SSF55608">
    <property type="entry name" value="Homing endonucleases"/>
    <property type="match status" value="1"/>
</dbReference>
<organism evidence="1 2">
    <name type="scientific">Candidatus Zambryskibacteria bacterium CG22_combo_CG10-13_8_21_14_all_42_17</name>
    <dbReference type="NCBI Taxonomy" id="1975118"/>
    <lineage>
        <taxon>Bacteria</taxon>
        <taxon>Candidatus Zambryskiibacteriota</taxon>
    </lineage>
</organism>
<dbReference type="EMBL" id="PCST01000007">
    <property type="protein sequence ID" value="PIP55912.1"/>
    <property type="molecule type" value="Genomic_DNA"/>
</dbReference>
<dbReference type="Proteomes" id="UP000229794">
    <property type="component" value="Unassembled WGS sequence"/>
</dbReference>
<dbReference type="AlphaFoldDB" id="A0A2H0BE16"/>